<dbReference type="PROSITE" id="PS50871">
    <property type="entry name" value="C1Q"/>
    <property type="match status" value="1"/>
</dbReference>
<dbReference type="InterPro" id="IPR008983">
    <property type="entry name" value="Tumour_necrosis_fac-like_dom"/>
</dbReference>
<feature type="chain" id="PRO_5039478844" description="C1q domain-containing protein" evidence="4">
    <location>
        <begin position="20"/>
        <end position="291"/>
    </location>
</feature>
<sequence>MNLQKKGFLLLLDVILAFCSREPLSPTCMLYEYEERLLERVLRNEIGLENTLKDIVKTHVKVEDALKQLEDGKVQIKSTLEAMKEKQATMDLTLREFMENITCHVNLTLTTSVNNLENKHEATAMKASTLVSDAILKLTENVSATVQMFSYQQEKLKAQSIIPTIYFYARLAYNVNPSNQDVIFPTVTVNEGQGYNPGTGRFTVSVPGMYLFSVQMCVTNEKHCYLEIVQQGTTLQRSVFGDKSGYHSCVTMQAAAHVASGDQIWVRATSSCYMTADSLRYNSFLGALIHV</sequence>
<dbReference type="SUPFAM" id="SSF49842">
    <property type="entry name" value="TNF-like"/>
    <property type="match status" value="1"/>
</dbReference>
<keyword evidence="3 4" id="KW-0732">Signal</keyword>
<reference evidence="6" key="1">
    <citation type="journal article" date="2019" name="bioRxiv">
        <title>The Genome of the Zebra Mussel, Dreissena polymorpha: A Resource for Invasive Species Research.</title>
        <authorList>
            <person name="McCartney M.A."/>
            <person name="Auch B."/>
            <person name="Kono T."/>
            <person name="Mallez S."/>
            <person name="Zhang Y."/>
            <person name="Obille A."/>
            <person name="Becker A."/>
            <person name="Abrahante J.E."/>
            <person name="Garbe J."/>
            <person name="Badalamenti J.P."/>
            <person name="Herman A."/>
            <person name="Mangelson H."/>
            <person name="Liachko I."/>
            <person name="Sullivan S."/>
            <person name="Sone E.D."/>
            <person name="Koren S."/>
            <person name="Silverstein K.A.T."/>
            <person name="Beckman K.B."/>
            <person name="Gohl D.M."/>
        </authorList>
    </citation>
    <scope>NUCLEOTIDE SEQUENCE</scope>
    <source>
        <strain evidence="6">Duluth1</strain>
        <tissue evidence="6">Whole animal</tissue>
    </source>
</reference>
<keyword evidence="2" id="KW-0964">Secreted</keyword>
<dbReference type="GO" id="GO:0005615">
    <property type="term" value="C:extracellular space"/>
    <property type="evidence" value="ECO:0007669"/>
    <property type="project" value="TreeGrafter"/>
</dbReference>
<dbReference type="PANTHER" id="PTHR22923:SF62">
    <property type="entry name" value="CVP18"/>
    <property type="match status" value="1"/>
</dbReference>
<accession>A0A9D4FYG7</accession>
<dbReference type="PRINTS" id="PR00007">
    <property type="entry name" value="COMPLEMNTC1Q"/>
</dbReference>
<evidence type="ECO:0000259" key="5">
    <source>
        <dbReference type="PROSITE" id="PS50871"/>
    </source>
</evidence>
<comment type="caution">
    <text evidence="6">The sequence shown here is derived from an EMBL/GenBank/DDBJ whole genome shotgun (WGS) entry which is preliminary data.</text>
</comment>
<evidence type="ECO:0000256" key="3">
    <source>
        <dbReference type="ARBA" id="ARBA00022729"/>
    </source>
</evidence>
<dbReference type="InterPro" id="IPR050822">
    <property type="entry name" value="Cerebellin_Synaptic_Org"/>
</dbReference>
<reference evidence="6" key="2">
    <citation type="submission" date="2020-11" db="EMBL/GenBank/DDBJ databases">
        <authorList>
            <person name="McCartney M.A."/>
            <person name="Auch B."/>
            <person name="Kono T."/>
            <person name="Mallez S."/>
            <person name="Becker A."/>
            <person name="Gohl D.M."/>
            <person name="Silverstein K.A.T."/>
            <person name="Koren S."/>
            <person name="Bechman K.B."/>
            <person name="Herman A."/>
            <person name="Abrahante J.E."/>
            <person name="Garbe J."/>
        </authorList>
    </citation>
    <scope>NUCLEOTIDE SEQUENCE</scope>
    <source>
        <strain evidence="6">Duluth1</strain>
        <tissue evidence="6">Whole animal</tissue>
    </source>
</reference>
<dbReference type="Pfam" id="PF00386">
    <property type="entry name" value="C1q"/>
    <property type="match status" value="1"/>
</dbReference>
<gene>
    <name evidence="6" type="ORF">DPMN_133726</name>
</gene>
<dbReference type="PANTHER" id="PTHR22923">
    <property type="entry name" value="CEREBELLIN-RELATED"/>
    <property type="match status" value="1"/>
</dbReference>
<evidence type="ECO:0000256" key="2">
    <source>
        <dbReference type="ARBA" id="ARBA00022525"/>
    </source>
</evidence>
<name>A0A9D4FYG7_DREPO</name>
<organism evidence="6 7">
    <name type="scientific">Dreissena polymorpha</name>
    <name type="common">Zebra mussel</name>
    <name type="synonym">Mytilus polymorpha</name>
    <dbReference type="NCBI Taxonomy" id="45954"/>
    <lineage>
        <taxon>Eukaryota</taxon>
        <taxon>Metazoa</taxon>
        <taxon>Spiralia</taxon>
        <taxon>Lophotrochozoa</taxon>
        <taxon>Mollusca</taxon>
        <taxon>Bivalvia</taxon>
        <taxon>Autobranchia</taxon>
        <taxon>Heteroconchia</taxon>
        <taxon>Euheterodonta</taxon>
        <taxon>Imparidentia</taxon>
        <taxon>Neoheterodontei</taxon>
        <taxon>Myida</taxon>
        <taxon>Dreissenoidea</taxon>
        <taxon>Dreissenidae</taxon>
        <taxon>Dreissena</taxon>
    </lineage>
</organism>
<feature type="signal peptide" evidence="4">
    <location>
        <begin position="1"/>
        <end position="19"/>
    </location>
</feature>
<dbReference type="EMBL" id="JAIWYP010000006">
    <property type="protein sequence ID" value="KAH3805423.1"/>
    <property type="molecule type" value="Genomic_DNA"/>
</dbReference>
<evidence type="ECO:0000313" key="7">
    <source>
        <dbReference type="Proteomes" id="UP000828390"/>
    </source>
</evidence>
<evidence type="ECO:0000256" key="4">
    <source>
        <dbReference type="SAM" id="SignalP"/>
    </source>
</evidence>
<protein>
    <recommendedName>
        <fullName evidence="5">C1q domain-containing protein</fullName>
    </recommendedName>
</protein>
<keyword evidence="7" id="KW-1185">Reference proteome</keyword>
<comment type="subcellular location">
    <subcellularLocation>
        <location evidence="1">Secreted</location>
    </subcellularLocation>
</comment>
<dbReference type="Gene3D" id="2.60.120.40">
    <property type="match status" value="1"/>
</dbReference>
<dbReference type="AlphaFoldDB" id="A0A9D4FYG7"/>
<dbReference type="SMART" id="SM00110">
    <property type="entry name" value="C1Q"/>
    <property type="match status" value="1"/>
</dbReference>
<proteinExistence type="predicted"/>
<evidence type="ECO:0000313" key="6">
    <source>
        <dbReference type="EMBL" id="KAH3805423.1"/>
    </source>
</evidence>
<feature type="domain" description="C1q" evidence="5">
    <location>
        <begin position="160"/>
        <end position="291"/>
    </location>
</feature>
<dbReference type="Proteomes" id="UP000828390">
    <property type="component" value="Unassembled WGS sequence"/>
</dbReference>
<evidence type="ECO:0000256" key="1">
    <source>
        <dbReference type="ARBA" id="ARBA00004613"/>
    </source>
</evidence>
<dbReference type="InterPro" id="IPR001073">
    <property type="entry name" value="C1q_dom"/>
</dbReference>